<dbReference type="Gene3D" id="1.10.10.10">
    <property type="entry name" value="Winged helix-like DNA-binding domain superfamily/Winged helix DNA-binding domain"/>
    <property type="match status" value="1"/>
</dbReference>
<evidence type="ECO:0000256" key="2">
    <source>
        <dbReference type="ARBA" id="ARBA00023163"/>
    </source>
</evidence>
<dbReference type="InterPro" id="IPR036388">
    <property type="entry name" value="WH-like_DNA-bd_sf"/>
</dbReference>
<dbReference type="GO" id="GO:0006352">
    <property type="term" value="P:DNA-templated transcription initiation"/>
    <property type="evidence" value="ECO:0007669"/>
    <property type="project" value="InterPro"/>
</dbReference>
<evidence type="ECO:0000256" key="1">
    <source>
        <dbReference type="ARBA" id="ARBA00023015"/>
    </source>
</evidence>
<dbReference type="InterPro" id="IPR013325">
    <property type="entry name" value="RNA_pol_sigma_r2"/>
</dbReference>
<accession>Q7X156</accession>
<name>Q7X156_STACR</name>
<dbReference type="SUPFAM" id="SSF88946">
    <property type="entry name" value="Sigma2 domain of RNA polymerase sigma factors"/>
    <property type="match status" value="1"/>
</dbReference>
<dbReference type="GO" id="GO:0003700">
    <property type="term" value="F:DNA-binding transcription factor activity"/>
    <property type="evidence" value="ECO:0007669"/>
    <property type="project" value="InterPro"/>
</dbReference>
<reference evidence="3" key="1">
    <citation type="journal article" date="2003" name="Genes Cells">
        <title>A new staphylococcal sigma factor in the conserved gene cassette: functional significance and implication for the evolutionary processes.</title>
        <authorList>
            <person name="Morikawa K."/>
            <person name="Inose Y."/>
            <person name="Okamura H."/>
            <person name="Maruyama A."/>
            <person name="Hayashi H."/>
            <person name="Takeyasu K."/>
            <person name="Ohta T."/>
        </authorList>
    </citation>
    <scope>NUCLEOTIDE SEQUENCE</scope>
    <source>
        <strain evidence="3">GIFU12240T</strain>
    </source>
</reference>
<evidence type="ECO:0000313" key="3">
    <source>
        <dbReference type="EMBL" id="AAO62590.1"/>
    </source>
</evidence>
<dbReference type="EMBL" id="AY234831">
    <property type="protein sequence ID" value="AAO62590.1"/>
    <property type="molecule type" value="Genomic_DNA"/>
</dbReference>
<dbReference type="AlphaFoldDB" id="Q7X156"/>
<sequence length="196" mass="23559">MTLKPNHQEDFKQFVVDLRTNQHEALCELIAIVQQRAAIVLNDTRISPQDFEDIVQETVWGIYQKICQPEFHLHIPLHHYINKTLYYKKMDHRRKRAHQHHFLSQFIETYEAEYAYQIHKAQGDLFIEENFSEVQNQAQILSAFELKLLYYLIEEWTPIEIAHQLNVSVKRVYNGIYRLRRKLKGALLLERLSRND</sequence>
<protein>
    <submittedName>
        <fullName evidence="3">Putative RNA polymerase sigma factor</fullName>
    </submittedName>
</protein>
<proteinExistence type="predicted"/>
<dbReference type="Gene3D" id="1.10.1740.10">
    <property type="match status" value="1"/>
</dbReference>
<dbReference type="SUPFAM" id="SSF46894">
    <property type="entry name" value="C-terminal effector domain of the bipartite response regulators"/>
    <property type="match status" value="1"/>
</dbReference>
<keyword evidence="1" id="KW-0805">Transcription regulation</keyword>
<dbReference type="InterPro" id="IPR016032">
    <property type="entry name" value="Sig_transdc_resp-reg_C-effctor"/>
</dbReference>
<keyword evidence="2" id="KW-0804">Transcription</keyword>
<organism evidence="3">
    <name type="scientific">Staphylococcus chromogenes</name>
    <name type="common">Staphylococcus hyicus subsp. chromogenes</name>
    <dbReference type="NCBI Taxonomy" id="46126"/>
    <lineage>
        <taxon>Bacteria</taxon>
        <taxon>Bacillati</taxon>
        <taxon>Bacillota</taxon>
        <taxon>Bacilli</taxon>
        <taxon>Bacillales</taxon>
        <taxon>Staphylococcaceae</taxon>
        <taxon>Staphylococcus</taxon>
    </lineage>
</organism>
<dbReference type="GO" id="GO:0003677">
    <property type="term" value="F:DNA binding"/>
    <property type="evidence" value="ECO:0007669"/>
    <property type="project" value="InterPro"/>
</dbReference>